<dbReference type="OrthoDB" id="10491855at2759"/>
<proteinExistence type="predicted"/>
<sequence>MESNNEITLEVAEDMETQGVILEDMIESFKLSEFRIEYFTESEESFEEKMRKYVAMRKEKEKKGKLESNESLMEILQQLDHSDEEMAFDLMSAIAADLGIKMSQLLVEYFLLFPESHSSEVARNLRLFEEMIRSESAEDRSMVIIDRFIAVIEYVDKEMSAAPRRNYNTEGNSSTRMENGLVCKIFLEVLNLESVFVVPFFPMVLVFKDLYFLAGNIIIESFESELKKISSEINQLTMEFESIRGYDSKNIEFEGINGEKSLMAMVDFEDPKTNDFQLC</sequence>
<evidence type="ECO:0000313" key="2">
    <source>
        <dbReference type="Proteomes" id="UP000237105"/>
    </source>
</evidence>
<name>A0A2P5ABR7_PARAD</name>
<reference evidence="2" key="1">
    <citation type="submission" date="2016-06" db="EMBL/GenBank/DDBJ databases">
        <title>Parallel loss of symbiosis genes in relatives of nitrogen-fixing non-legume Parasponia.</title>
        <authorList>
            <person name="Van Velzen R."/>
            <person name="Holmer R."/>
            <person name="Bu F."/>
            <person name="Rutten L."/>
            <person name="Van Zeijl A."/>
            <person name="Liu W."/>
            <person name="Santuari L."/>
            <person name="Cao Q."/>
            <person name="Sharma T."/>
            <person name="Shen D."/>
            <person name="Roswanjaya Y."/>
            <person name="Wardhani T."/>
            <person name="Kalhor M.S."/>
            <person name="Jansen J."/>
            <person name="Van den Hoogen J."/>
            <person name="Gungor B."/>
            <person name="Hartog M."/>
            <person name="Hontelez J."/>
            <person name="Verver J."/>
            <person name="Yang W.-C."/>
            <person name="Schijlen E."/>
            <person name="Repin R."/>
            <person name="Schilthuizen M."/>
            <person name="Schranz E."/>
            <person name="Heidstra R."/>
            <person name="Miyata K."/>
            <person name="Fedorova E."/>
            <person name="Kohlen W."/>
            <person name="Bisseling T."/>
            <person name="Smit S."/>
            <person name="Geurts R."/>
        </authorList>
    </citation>
    <scope>NUCLEOTIDE SEQUENCE [LARGE SCALE GENOMIC DNA]</scope>
    <source>
        <strain evidence="2">cv. WU1-14</strain>
    </source>
</reference>
<dbReference type="Proteomes" id="UP000237105">
    <property type="component" value="Unassembled WGS sequence"/>
</dbReference>
<organism evidence="1 2">
    <name type="scientific">Parasponia andersonii</name>
    <name type="common">Sponia andersonii</name>
    <dbReference type="NCBI Taxonomy" id="3476"/>
    <lineage>
        <taxon>Eukaryota</taxon>
        <taxon>Viridiplantae</taxon>
        <taxon>Streptophyta</taxon>
        <taxon>Embryophyta</taxon>
        <taxon>Tracheophyta</taxon>
        <taxon>Spermatophyta</taxon>
        <taxon>Magnoliopsida</taxon>
        <taxon>eudicotyledons</taxon>
        <taxon>Gunneridae</taxon>
        <taxon>Pentapetalae</taxon>
        <taxon>rosids</taxon>
        <taxon>fabids</taxon>
        <taxon>Rosales</taxon>
        <taxon>Cannabaceae</taxon>
        <taxon>Parasponia</taxon>
    </lineage>
</organism>
<comment type="caution">
    <text evidence="1">The sequence shown here is derived from an EMBL/GenBank/DDBJ whole genome shotgun (WGS) entry which is preliminary data.</text>
</comment>
<keyword evidence="2" id="KW-1185">Reference proteome</keyword>
<dbReference type="EMBL" id="JXTB01000688">
    <property type="protein sequence ID" value="PON33983.1"/>
    <property type="molecule type" value="Genomic_DNA"/>
</dbReference>
<protein>
    <submittedName>
        <fullName evidence="1">Uncharacterized protein</fullName>
    </submittedName>
</protein>
<accession>A0A2P5ABR7</accession>
<evidence type="ECO:0000313" key="1">
    <source>
        <dbReference type="EMBL" id="PON33983.1"/>
    </source>
</evidence>
<gene>
    <name evidence="1" type="ORF">PanWU01x14_348210</name>
</gene>
<dbReference type="AlphaFoldDB" id="A0A2P5ABR7"/>